<keyword evidence="1" id="KW-0378">Hydrolase</keyword>
<dbReference type="GO" id="GO:0000287">
    <property type="term" value="F:magnesium ion binding"/>
    <property type="evidence" value="ECO:0007669"/>
    <property type="project" value="TreeGrafter"/>
</dbReference>
<proteinExistence type="predicted"/>
<dbReference type="Proteomes" id="UP000293142">
    <property type="component" value="Unassembled WGS sequence"/>
</dbReference>
<protein>
    <submittedName>
        <fullName evidence="1">HAD family hydrolase</fullName>
    </submittedName>
</protein>
<gene>
    <name evidence="1" type="ORF">EYB31_22035</name>
</gene>
<dbReference type="PANTHER" id="PTHR10000:SF8">
    <property type="entry name" value="HAD SUPERFAMILY HYDROLASE-LIKE, TYPE 3"/>
    <property type="match status" value="1"/>
</dbReference>
<dbReference type="NCBIfam" id="TIGR01484">
    <property type="entry name" value="HAD-SF-IIB"/>
    <property type="match status" value="1"/>
</dbReference>
<dbReference type="RefSeq" id="WP_131015588.1">
    <property type="nucleotide sequence ID" value="NZ_SIRE01000016.1"/>
</dbReference>
<dbReference type="OrthoDB" id="9806027at2"/>
<reference evidence="1 2" key="1">
    <citation type="submission" date="2019-02" db="EMBL/GenBank/DDBJ databases">
        <title>Paenibacillus sp. nov., isolated from surface-sterilized tissue of Thalictrum simplex L.</title>
        <authorList>
            <person name="Tuo L."/>
        </authorList>
    </citation>
    <scope>NUCLEOTIDE SEQUENCE [LARGE SCALE GENOMIC DNA]</scope>
    <source>
        <strain evidence="1 2">N2SHLJ1</strain>
    </source>
</reference>
<evidence type="ECO:0000313" key="2">
    <source>
        <dbReference type="Proteomes" id="UP000293142"/>
    </source>
</evidence>
<dbReference type="InterPro" id="IPR036412">
    <property type="entry name" value="HAD-like_sf"/>
</dbReference>
<dbReference type="PANTHER" id="PTHR10000">
    <property type="entry name" value="PHOSPHOSERINE PHOSPHATASE"/>
    <property type="match status" value="1"/>
</dbReference>
<dbReference type="GO" id="GO:0005829">
    <property type="term" value="C:cytosol"/>
    <property type="evidence" value="ECO:0007669"/>
    <property type="project" value="TreeGrafter"/>
</dbReference>
<name>A0A4Q9DN19_9BACL</name>
<dbReference type="SFLD" id="SFLDG01140">
    <property type="entry name" value="C2.B:_Phosphomannomutase_and_P"/>
    <property type="match status" value="1"/>
</dbReference>
<sequence length="278" mass="31228">MKTLYVSDLDGTLLNDDKKLEPEAARILNGLIDQGMPFTIATARSIDSVKDIVQGLRLELPVVLMNGVFIYDMQRQLRIQSNYLPNGLAAQILATYLQQQLNPLVYTIDLSGQPKIYYRGIHNESEADYIGNRLGNGDQRFRLTEDYSESLHERIISMNVIDTPERLQAAYETYKDESACVCHYGPDIYAPGYHWLEISSSHATKKNGVLFVKETCGFDKIVCFGDNLNDIPMFEAADEKYAVSNANPELLRLADGVIGSNKENGVARYLQSIFARGE</sequence>
<dbReference type="InterPro" id="IPR006379">
    <property type="entry name" value="HAD-SF_hydro_IIB"/>
</dbReference>
<dbReference type="Pfam" id="PF08282">
    <property type="entry name" value="Hydrolase_3"/>
    <property type="match status" value="1"/>
</dbReference>
<dbReference type="Gene3D" id="3.30.1240.10">
    <property type="match status" value="1"/>
</dbReference>
<accession>A0A4Q9DN19</accession>
<evidence type="ECO:0000313" key="1">
    <source>
        <dbReference type="EMBL" id="TBL75677.1"/>
    </source>
</evidence>
<organism evidence="1 2">
    <name type="scientific">Paenibacillus thalictri</name>
    <dbReference type="NCBI Taxonomy" id="2527873"/>
    <lineage>
        <taxon>Bacteria</taxon>
        <taxon>Bacillati</taxon>
        <taxon>Bacillota</taxon>
        <taxon>Bacilli</taxon>
        <taxon>Bacillales</taxon>
        <taxon>Paenibacillaceae</taxon>
        <taxon>Paenibacillus</taxon>
    </lineage>
</organism>
<dbReference type="AlphaFoldDB" id="A0A4Q9DN19"/>
<dbReference type="EMBL" id="SIRE01000016">
    <property type="protein sequence ID" value="TBL75677.1"/>
    <property type="molecule type" value="Genomic_DNA"/>
</dbReference>
<dbReference type="InterPro" id="IPR023214">
    <property type="entry name" value="HAD_sf"/>
</dbReference>
<dbReference type="Gene3D" id="3.40.50.1000">
    <property type="entry name" value="HAD superfamily/HAD-like"/>
    <property type="match status" value="1"/>
</dbReference>
<dbReference type="GO" id="GO:0016791">
    <property type="term" value="F:phosphatase activity"/>
    <property type="evidence" value="ECO:0007669"/>
    <property type="project" value="TreeGrafter"/>
</dbReference>
<comment type="caution">
    <text evidence="1">The sequence shown here is derived from an EMBL/GenBank/DDBJ whole genome shotgun (WGS) entry which is preliminary data.</text>
</comment>
<dbReference type="SFLD" id="SFLDS00003">
    <property type="entry name" value="Haloacid_Dehalogenase"/>
    <property type="match status" value="1"/>
</dbReference>
<dbReference type="SUPFAM" id="SSF56784">
    <property type="entry name" value="HAD-like"/>
    <property type="match status" value="1"/>
</dbReference>
<keyword evidence="2" id="KW-1185">Reference proteome</keyword>